<evidence type="ECO:0000313" key="4">
    <source>
        <dbReference type="Proteomes" id="UP000018467"/>
    </source>
</evidence>
<name>A0A3B1J1Y8_ASTMX</name>
<dbReference type="FunCoup" id="A0A3B1J1Y8">
    <property type="interactions" value="7"/>
</dbReference>
<sequence>MNRWKRSVGEIQARRRQVSECEQAQAALSKVTACFQQIATCIGSNTDGSSLREELEDTRALAYRICTGMHRRLLGLLAETEQVQEDREQVERMWVLFLCALENFQQNLRKVSVLQESFPLGQRRDRRALVNSGATGGGSEVAGRAATVQMPWVTAEGEQKPDLKIHIQEIDELLQEMLQRVNIPLWSVESTQDAWAEVCKELQEEDTLDDLMEVEVVSQDGKASGCCSHSNCRLGCIFCLLN</sequence>
<evidence type="ECO:0000313" key="3">
    <source>
        <dbReference type="Ensembl" id="ENSAMXP00000035870.1"/>
    </source>
</evidence>
<dbReference type="InParanoid" id="A0A3B1J1Y8"/>
<dbReference type="AlphaFoldDB" id="A0A3B1J1Y8"/>
<evidence type="ECO:0000256" key="2">
    <source>
        <dbReference type="ARBA" id="ARBA00022700"/>
    </source>
</evidence>
<proteinExistence type="inferred from homology"/>
<dbReference type="InterPro" id="IPR026512">
    <property type="entry name" value="RGS7BP/RGS9BP"/>
</dbReference>
<keyword evidence="2" id="KW-0734">Signal transduction inhibitor</keyword>
<reference evidence="3" key="4">
    <citation type="submission" date="2025-09" db="UniProtKB">
        <authorList>
            <consortium name="Ensembl"/>
        </authorList>
    </citation>
    <scope>IDENTIFICATION</scope>
</reference>
<dbReference type="Proteomes" id="UP000018467">
    <property type="component" value="Unassembled WGS sequence"/>
</dbReference>
<evidence type="ECO:0000256" key="1">
    <source>
        <dbReference type="ARBA" id="ARBA00007457"/>
    </source>
</evidence>
<dbReference type="PANTHER" id="PTHR21029">
    <property type="entry name" value="R-SEVEN BINDING PROTEIN (R7BP) HOMOLOG"/>
    <property type="match status" value="1"/>
</dbReference>
<accession>A0A3B1J1Y8</accession>
<protein>
    <submittedName>
        <fullName evidence="3">Zgc:109913</fullName>
    </submittedName>
</protein>
<reference evidence="3" key="3">
    <citation type="submission" date="2025-08" db="UniProtKB">
        <authorList>
            <consortium name="Ensembl"/>
        </authorList>
    </citation>
    <scope>IDENTIFICATION</scope>
</reference>
<dbReference type="Bgee" id="ENSAMXG00000044070">
    <property type="expression patterns" value="Expressed in olfactory epithelium and 2 other cell types or tissues"/>
</dbReference>
<reference evidence="4" key="1">
    <citation type="submission" date="2013-03" db="EMBL/GenBank/DDBJ databases">
        <authorList>
            <person name="Jeffery W."/>
            <person name="Warren W."/>
            <person name="Wilson R.K."/>
        </authorList>
    </citation>
    <scope>NUCLEOTIDE SEQUENCE</scope>
    <source>
        <strain evidence="4">female</strain>
    </source>
</reference>
<keyword evidence="4" id="KW-1185">Reference proteome</keyword>
<dbReference type="Ensembl" id="ENSAMXT00000056607.1">
    <property type="protein sequence ID" value="ENSAMXP00000035870.1"/>
    <property type="gene ID" value="ENSAMXG00000044070.1"/>
</dbReference>
<dbReference type="GO" id="GO:0009968">
    <property type="term" value="P:negative regulation of signal transduction"/>
    <property type="evidence" value="ECO:0007669"/>
    <property type="project" value="UniProtKB-KW"/>
</dbReference>
<comment type="similarity">
    <text evidence="1">Belongs to the RGS7BP/RGS9BP family.</text>
</comment>
<reference evidence="4" key="2">
    <citation type="journal article" date="2014" name="Nat. Commun.">
        <title>The cavefish genome reveals candidate genes for eye loss.</title>
        <authorList>
            <person name="McGaugh S.E."/>
            <person name="Gross J.B."/>
            <person name="Aken B."/>
            <person name="Blin M."/>
            <person name="Borowsky R."/>
            <person name="Chalopin D."/>
            <person name="Hinaux H."/>
            <person name="Jeffery W.R."/>
            <person name="Keene A."/>
            <person name="Ma L."/>
            <person name="Minx P."/>
            <person name="Murphy D."/>
            <person name="O'Quin K.E."/>
            <person name="Retaux S."/>
            <person name="Rohner N."/>
            <person name="Searle S.M."/>
            <person name="Stahl B.A."/>
            <person name="Tabin C."/>
            <person name="Volff J.N."/>
            <person name="Yoshizawa M."/>
            <person name="Warren W.C."/>
        </authorList>
    </citation>
    <scope>NUCLEOTIDE SEQUENCE [LARGE SCALE GENOMIC DNA]</scope>
    <source>
        <strain evidence="4">female</strain>
    </source>
</reference>
<organism evidence="3 4">
    <name type="scientific">Astyanax mexicanus</name>
    <name type="common">Blind cave fish</name>
    <name type="synonym">Astyanax fasciatus mexicanus</name>
    <dbReference type="NCBI Taxonomy" id="7994"/>
    <lineage>
        <taxon>Eukaryota</taxon>
        <taxon>Metazoa</taxon>
        <taxon>Chordata</taxon>
        <taxon>Craniata</taxon>
        <taxon>Vertebrata</taxon>
        <taxon>Euteleostomi</taxon>
        <taxon>Actinopterygii</taxon>
        <taxon>Neopterygii</taxon>
        <taxon>Teleostei</taxon>
        <taxon>Ostariophysi</taxon>
        <taxon>Characiformes</taxon>
        <taxon>Characoidei</taxon>
        <taxon>Acestrorhamphidae</taxon>
        <taxon>Acestrorhamphinae</taxon>
        <taxon>Astyanax</taxon>
    </lineage>
</organism>
<dbReference type="GeneTree" id="ENSGT00940000153725"/>